<dbReference type="PROSITE" id="PS50994">
    <property type="entry name" value="INTEGRASE"/>
    <property type="match status" value="1"/>
</dbReference>
<dbReference type="STRING" id="67767.A0A0J7K4J7"/>
<dbReference type="GO" id="GO:0071897">
    <property type="term" value="P:DNA biosynthetic process"/>
    <property type="evidence" value="ECO:0007669"/>
    <property type="project" value="UniProtKB-ARBA"/>
</dbReference>
<accession>A0A0J7K4J7</accession>
<evidence type="ECO:0000259" key="1">
    <source>
        <dbReference type="PROSITE" id="PS50994"/>
    </source>
</evidence>
<protein>
    <recommendedName>
        <fullName evidence="1">Integrase catalytic domain-containing protein</fullName>
    </recommendedName>
</protein>
<dbReference type="InterPro" id="IPR040676">
    <property type="entry name" value="DUF5641"/>
</dbReference>
<dbReference type="PaxDb" id="67767-A0A0J7K4J7"/>
<dbReference type="InterPro" id="IPR012337">
    <property type="entry name" value="RNaseH-like_sf"/>
</dbReference>
<dbReference type="InterPro" id="IPR041588">
    <property type="entry name" value="Integrase_H2C2"/>
</dbReference>
<dbReference type="PANTHER" id="PTHR47331:SF4">
    <property type="entry name" value="PEPTIDASE S1 DOMAIN-CONTAINING PROTEIN"/>
    <property type="match status" value="1"/>
</dbReference>
<dbReference type="InterPro" id="IPR043502">
    <property type="entry name" value="DNA/RNA_pol_sf"/>
</dbReference>
<reference evidence="2 3" key="1">
    <citation type="submission" date="2015-04" db="EMBL/GenBank/DDBJ databases">
        <title>Lasius niger genome sequencing.</title>
        <authorList>
            <person name="Konorov E.A."/>
            <person name="Nikitin M.A."/>
            <person name="Kirill M.V."/>
            <person name="Chang P."/>
        </authorList>
    </citation>
    <scope>NUCLEOTIDE SEQUENCE [LARGE SCALE GENOMIC DNA]</scope>
    <source>
        <tissue evidence="2">Whole</tissue>
    </source>
</reference>
<dbReference type="GO" id="GO:0042575">
    <property type="term" value="C:DNA polymerase complex"/>
    <property type="evidence" value="ECO:0007669"/>
    <property type="project" value="UniProtKB-ARBA"/>
</dbReference>
<dbReference type="AlphaFoldDB" id="A0A0J7K4J7"/>
<dbReference type="Pfam" id="PF18701">
    <property type="entry name" value="DUF5641"/>
    <property type="match status" value="1"/>
</dbReference>
<name>A0A0J7K4J7_LASNI</name>
<dbReference type="SUPFAM" id="SSF53098">
    <property type="entry name" value="Ribonuclease H-like"/>
    <property type="match status" value="1"/>
</dbReference>
<dbReference type="InterPro" id="IPR001584">
    <property type="entry name" value="Integrase_cat-core"/>
</dbReference>
<dbReference type="OrthoDB" id="7548183at2759"/>
<dbReference type="GO" id="GO:0015074">
    <property type="term" value="P:DNA integration"/>
    <property type="evidence" value="ECO:0007669"/>
    <property type="project" value="InterPro"/>
</dbReference>
<dbReference type="SUPFAM" id="SSF56672">
    <property type="entry name" value="DNA/RNA polymerases"/>
    <property type="match status" value="1"/>
</dbReference>
<dbReference type="Pfam" id="PF17921">
    <property type="entry name" value="Integrase_H2C2"/>
    <property type="match status" value="1"/>
</dbReference>
<dbReference type="InterPro" id="IPR036397">
    <property type="entry name" value="RNaseH_sf"/>
</dbReference>
<sequence>MYRQILIDKRDVNYQRILWRPDVNSPVENYQLLTVTYGTASAPYLALRVLNQLASDEGSNFPLAVPVLQYHTYVDDCVFGADDVPLARQTRDQLVSLLQKAGFQLRKWASNNPSLLTDIDSNDHGLAQSKILQSDDSLKVLDLKWNPQVDAFQFEISLSNLAPTTKRAVLSTIASIFNPLGWLAPVVITAKILMQKLWATRCDWDAVLPENMYKEWSIFYTQLSNLKEISIPRWNGQGSDNVSAEILGFADASTVGYGAVVYLKLIMVDGSVQITLLTAKSKVAPLKPITIPRLELCATVLLARLIVSVRSLLNDPAMLCHCWTDSTVTLAWLKQPPSRWKIFIANRVHEVQTRVPDAIWHHVASQQNPADLVSRRVNPVVLKTNNLWWQGPEWLKLPSTQWPEEIHELSVDLSSEARVNVSAHVTQTPTDWNLSTRFSSWTKLRVTAYVIRFTHRLRSRKSPRVSRDEDRAEINTTTLALQPEEIALARKFWLKSIQQQLFWNEYLLLKDGKSVSKGSKLSALTPFIDQDDLIRVGGRLNHSNLADETKHPIVLASHPLVSTIIRHIHLQALHAGPQLTLSILREEFWLLRARQTVRSVLYRCVACTREKALVSHEQMGQLPDYRVRPAARAFVHCGLDYAGPIQIRSIPGRGYKSRKAYIAVFICMTIKAAHLELVSDLSTSACLAAFDRFCARRGISSIIYSDNATNFQGAQRELADVWKLASTDPNVLNNLAEKGIKWKFIPPASPHFGGLWEACVRSLKYHLKRVIEAHTLTFEEMSTLICKIEACLNSRPLGQMSDNYDDYTALTPSHLLIGSPFASKPEPSLLDKKETRLTRWQLISQMRDSFWKIWSQDYLHSLQQRPKWRRN</sequence>
<gene>
    <name evidence="2" type="ORF">RF55_16302</name>
</gene>
<dbReference type="EMBL" id="LBMM01014267">
    <property type="protein sequence ID" value="KMQ85252.1"/>
    <property type="molecule type" value="Genomic_DNA"/>
</dbReference>
<organism evidence="2 3">
    <name type="scientific">Lasius niger</name>
    <name type="common">Black garden ant</name>
    <dbReference type="NCBI Taxonomy" id="67767"/>
    <lineage>
        <taxon>Eukaryota</taxon>
        <taxon>Metazoa</taxon>
        <taxon>Ecdysozoa</taxon>
        <taxon>Arthropoda</taxon>
        <taxon>Hexapoda</taxon>
        <taxon>Insecta</taxon>
        <taxon>Pterygota</taxon>
        <taxon>Neoptera</taxon>
        <taxon>Endopterygota</taxon>
        <taxon>Hymenoptera</taxon>
        <taxon>Apocrita</taxon>
        <taxon>Aculeata</taxon>
        <taxon>Formicoidea</taxon>
        <taxon>Formicidae</taxon>
        <taxon>Formicinae</taxon>
        <taxon>Lasius</taxon>
        <taxon>Lasius</taxon>
    </lineage>
</organism>
<proteinExistence type="predicted"/>
<comment type="caution">
    <text evidence="2">The sequence shown here is derived from an EMBL/GenBank/DDBJ whole genome shotgun (WGS) entry which is preliminary data.</text>
</comment>
<dbReference type="Gene3D" id="3.30.420.10">
    <property type="entry name" value="Ribonuclease H-like superfamily/Ribonuclease H"/>
    <property type="match status" value="1"/>
</dbReference>
<dbReference type="GO" id="GO:0003676">
    <property type="term" value="F:nucleic acid binding"/>
    <property type="evidence" value="ECO:0007669"/>
    <property type="project" value="InterPro"/>
</dbReference>
<keyword evidence="3" id="KW-1185">Reference proteome</keyword>
<dbReference type="PANTHER" id="PTHR47331">
    <property type="entry name" value="PHD-TYPE DOMAIN-CONTAINING PROTEIN"/>
    <property type="match status" value="1"/>
</dbReference>
<feature type="domain" description="Integrase catalytic" evidence="1">
    <location>
        <begin position="625"/>
        <end position="820"/>
    </location>
</feature>
<dbReference type="InterPro" id="IPR008042">
    <property type="entry name" value="Retrotrans_Pao"/>
</dbReference>
<dbReference type="Proteomes" id="UP000036403">
    <property type="component" value="Unassembled WGS sequence"/>
</dbReference>
<dbReference type="Pfam" id="PF05380">
    <property type="entry name" value="Peptidase_A17"/>
    <property type="match status" value="1"/>
</dbReference>
<evidence type="ECO:0000313" key="3">
    <source>
        <dbReference type="Proteomes" id="UP000036403"/>
    </source>
</evidence>
<evidence type="ECO:0000313" key="2">
    <source>
        <dbReference type="EMBL" id="KMQ85252.1"/>
    </source>
</evidence>